<dbReference type="Proteomes" id="UP000720189">
    <property type="component" value="Unassembled WGS sequence"/>
</dbReference>
<gene>
    <name evidence="2" type="ORF">BKA55DRAFT_682239</name>
</gene>
<dbReference type="RefSeq" id="XP_046055916.1">
    <property type="nucleotide sequence ID" value="XM_046198311.1"/>
</dbReference>
<dbReference type="OrthoDB" id="5090846at2759"/>
<accession>A0A9P9KVH6</accession>
<dbReference type="GeneID" id="70228265"/>
<name>A0A9P9KVH6_FUSRE</name>
<reference evidence="2" key="1">
    <citation type="journal article" date="2021" name="Nat. Commun.">
        <title>Genetic determinants of endophytism in the Arabidopsis root mycobiome.</title>
        <authorList>
            <person name="Mesny F."/>
            <person name="Miyauchi S."/>
            <person name="Thiergart T."/>
            <person name="Pickel B."/>
            <person name="Atanasova L."/>
            <person name="Karlsson M."/>
            <person name="Huettel B."/>
            <person name="Barry K.W."/>
            <person name="Haridas S."/>
            <person name="Chen C."/>
            <person name="Bauer D."/>
            <person name="Andreopoulos W."/>
            <person name="Pangilinan J."/>
            <person name="LaButti K."/>
            <person name="Riley R."/>
            <person name="Lipzen A."/>
            <person name="Clum A."/>
            <person name="Drula E."/>
            <person name="Henrissat B."/>
            <person name="Kohler A."/>
            <person name="Grigoriev I.V."/>
            <person name="Martin F.M."/>
            <person name="Hacquard S."/>
        </authorList>
    </citation>
    <scope>NUCLEOTIDE SEQUENCE</scope>
    <source>
        <strain evidence="2">MPI-CAGE-AT-0023</strain>
    </source>
</reference>
<keyword evidence="3" id="KW-1185">Reference proteome</keyword>
<evidence type="ECO:0000313" key="2">
    <source>
        <dbReference type="EMBL" id="KAH7269148.1"/>
    </source>
</evidence>
<dbReference type="EMBL" id="JAGMUX010000001">
    <property type="protein sequence ID" value="KAH7269148.1"/>
    <property type="molecule type" value="Genomic_DNA"/>
</dbReference>
<dbReference type="AlphaFoldDB" id="A0A9P9KVH6"/>
<protein>
    <submittedName>
        <fullName evidence="2">Uncharacterized protein</fullName>
    </submittedName>
</protein>
<evidence type="ECO:0000256" key="1">
    <source>
        <dbReference type="SAM" id="MobiDB-lite"/>
    </source>
</evidence>
<feature type="region of interest" description="Disordered" evidence="1">
    <location>
        <begin position="50"/>
        <end position="69"/>
    </location>
</feature>
<organism evidence="2 3">
    <name type="scientific">Fusarium redolens</name>
    <dbReference type="NCBI Taxonomy" id="48865"/>
    <lineage>
        <taxon>Eukaryota</taxon>
        <taxon>Fungi</taxon>
        <taxon>Dikarya</taxon>
        <taxon>Ascomycota</taxon>
        <taxon>Pezizomycotina</taxon>
        <taxon>Sordariomycetes</taxon>
        <taxon>Hypocreomycetidae</taxon>
        <taxon>Hypocreales</taxon>
        <taxon>Nectriaceae</taxon>
        <taxon>Fusarium</taxon>
        <taxon>Fusarium redolens species complex</taxon>
    </lineage>
</organism>
<proteinExistence type="predicted"/>
<evidence type="ECO:0000313" key="3">
    <source>
        <dbReference type="Proteomes" id="UP000720189"/>
    </source>
</evidence>
<sequence length="253" mass="27803">MSCKRQWQRLTAYQLTCLQDLIFFFSLNHHFVNPHIDTEKDTGNILTSDMATDKMKSSPPKPSSPIAISTGRTRARTVDHLPQHHPPSHPSILPRSRISQSHANTVPLKPDPPKSTNVKDPLHNVDSLKLQVIRNKHGQTLGLKVVDINSVKPERANICAHLPIGKENAGLVFDVESGEAMKELYSKASLTMASGRIMGILFAPPGADAGGIARDADWSFLDDEIEGGDEKDGDGEEADIQIPILLRDLDLDD</sequence>
<comment type="caution">
    <text evidence="2">The sequence shown here is derived from an EMBL/GenBank/DDBJ whole genome shotgun (WGS) entry which is preliminary data.</text>
</comment>